<gene>
    <name evidence="2" type="ORF">PsYK624_049730</name>
</gene>
<feature type="chain" id="PRO_5040378572" evidence="1">
    <location>
        <begin position="19"/>
        <end position="99"/>
    </location>
</feature>
<keyword evidence="1" id="KW-0732">Signal</keyword>
<organism evidence="2 3">
    <name type="scientific">Phanerochaete sordida</name>
    <dbReference type="NCBI Taxonomy" id="48140"/>
    <lineage>
        <taxon>Eukaryota</taxon>
        <taxon>Fungi</taxon>
        <taxon>Dikarya</taxon>
        <taxon>Basidiomycota</taxon>
        <taxon>Agaricomycotina</taxon>
        <taxon>Agaricomycetes</taxon>
        <taxon>Polyporales</taxon>
        <taxon>Phanerochaetaceae</taxon>
        <taxon>Phanerochaete</taxon>
    </lineage>
</organism>
<dbReference type="EMBL" id="BPQB01000011">
    <property type="protein sequence ID" value="GJE88886.1"/>
    <property type="molecule type" value="Genomic_DNA"/>
</dbReference>
<proteinExistence type="predicted"/>
<evidence type="ECO:0000256" key="1">
    <source>
        <dbReference type="SAM" id="SignalP"/>
    </source>
</evidence>
<dbReference type="Proteomes" id="UP000703269">
    <property type="component" value="Unassembled WGS sequence"/>
</dbReference>
<evidence type="ECO:0000313" key="3">
    <source>
        <dbReference type="Proteomes" id="UP000703269"/>
    </source>
</evidence>
<keyword evidence="3" id="KW-1185">Reference proteome</keyword>
<feature type="signal peptide" evidence="1">
    <location>
        <begin position="1"/>
        <end position="18"/>
    </location>
</feature>
<accession>A0A9P3LAX3</accession>
<dbReference type="AlphaFoldDB" id="A0A9P3LAX3"/>
<evidence type="ECO:0000313" key="2">
    <source>
        <dbReference type="EMBL" id="GJE88886.1"/>
    </source>
</evidence>
<comment type="caution">
    <text evidence="2">The sequence shown here is derived from an EMBL/GenBank/DDBJ whole genome shotgun (WGS) entry which is preliminary data.</text>
</comment>
<sequence>MKLAAPLLALALLRGASAVFWQQYYTANCAGSMADSGSNTDTFDCTKQEGKSVFFTKYGGVSCTISIYSDDNCQDSVFNVGDGCYNFGGTGRSFSTFCE</sequence>
<name>A0A9P3LAX3_9APHY</name>
<protein>
    <submittedName>
        <fullName evidence="2">Uncharacterized protein</fullName>
    </submittedName>
</protein>
<reference evidence="2 3" key="1">
    <citation type="submission" date="2021-08" db="EMBL/GenBank/DDBJ databases">
        <title>Draft Genome Sequence of Phanerochaete sordida strain YK-624.</title>
        <authorList>
            <person name="Mori T."/>
            <person name="Dohra H."/>
            <person name="Suzuki T."/>
            <person name="Kawagishi H."/>
            <person name="Hirai H."/>
        </authorList>
    </citation>
    <scope>NUCLEOTIDE SEQUENCE [LARGE SCALE GENOMIC DNA]</scope>
    <source>
        <strain evidence="2 3">YK-624</strain>
    </source>
</reference>